<dbReference type="Pfam" id="PF07635">
    <property type="entry name" value="PSCyt1"/>
    <property type="match status" value="1"/>
</dbReference>
<dbReference type="STRING" id="927083.DB32_007749"/>
<dbReference type="GO" id="GO:0009055">
    <property type="term" value="F:electron transfer activity"/>
    <property type="evidence" value="ECO:0007669"/>
    <property type="project" value="InterPro"/>
</dbReference>
<gene>
    <name evidence="6" type="ORF">DB32_007749</name>
</gene>
<dbReference type="Pfam" id="PF07587">
    <property type="entry name" value="PSD1"/>
    <property type="match status" value="1"/>
</dbReference>
<organism evidence="6 7">
    <name type="scientific">Sandaracinus amylolyticus</name>
    <dbReference type="NCBI Taxonomy" id="927083"/>
    <lineage>
        <taxon>Bacteria</taxon>
        <taxon>Pseudomonadati</taxon>
        <taxon>Myxococcota</taxon>
        <taxon>Polyangia</taxon>
        <taxon>Polyangiales</taxon>
        <taxon>Sandaracinaceae</taxon>
        <taxon>Sandaracinus</taxon>
    </lineage>
</organism>
<dbReference type="InterPro" id="IPR011444">
    <property type="entry name" value="DUF1549"/>
</dbReference>
<proteinExistence type="predicted"/>
<evidence type="ECO:0000313" key="6">
    <source>
        <dbReference type="EMBL" id="AKF10600.1"/>
    </source>
</evidence>
<dbReference type="EMBL" id="CP011125">
    <property type="protein sequence ID" value="AKF10600.1"/>
    <property type="molecule type" value="Genomic_DNA"/>
</dbReference>
<keyword evidence="7" id="KW-1185">Reference proteome</keyword>
<dbReference type="InterPro" id="IPR009056">
    <property type="entry name" value="Cyt_c-like_dom"/>
</dbReference>
<dbReference type="GO" id="GO:0046872">
    <property type="term" value="F:metal ion binding"/>
    <property type="evidence" value="ECO:0007669"/>
    <property type="project" value="UniProtKB-KW"/>
</dbReference>
<dbReference type="InterPro" id="IPR036909">
    <property type="entry name" value="Cyt_c-like_dom_sf"/>
</dbReference>
<dbReference type="PANTHER" id="PTHR35889:SF3">
    <property type="entry name" value="F-BOX DOMAIN-CONTAINING PROTEIN"/>
    <property type="match status" value="1"/>
</dbReference>
<dbReference type="KEGG" id="samy:DB32_007749"/>
<dbReference type="SUPFAM" id="SSF46626">
    <property type="entry name" value="Cytochrome c"/>
    <property type="match status" value="1"/>
</dbReference>
<keyword evidence="3 4" id="KW-0408">Iron</keyword>
<dbReference type="InterPro" id="IPR022655">
    <property type="entry name" value="DUF1553"/>
</dbReference>
<dbReference type="PROSITE" id="PS51007">
    <property type="entry name" value="CYTC"/>
    <property type="match status" value="1"/>
</dbReference>
<evidence type="ECO:0000256" key="1">
    <source>
        <dbReference type="ARBA" id="ARBA00022617"/>
    </source>
</evidence>
<keyword evidence="2 4" id="KW-0479">Metal-binding</keyword>
<sequence>MLAVACGGNDEPPASQLVDYRRDILPIFSEHCFACHGPDEGRRLAGLRLDTRDDAIAERPDGRRAIAPGEPAASLVIERVRETDPARRMPPGGALSEAQIALLERWIAEGAQYERHWSFAPPSRPEVPGGAVDDAFDAFVLDRLAREGIEPSPAADPATLIRRVTLDLTGLPPTPAEVDAFVADPSDDAYAALVDRLLASPRHAEHLARDWLDFAGYGDTNGIYFDEERTMWPWRDWVIDAFARNEPFDDFLVAQIAGDLLPGASDDDVLATAFLRHAPTTEEGGIDEEEWRIQYAMDRASLVGGQLLGITVRCARCHDHKYDPIPARDFYRLTACFDRVRDRGRTAYQDDGVPLLAAQSPLQRAALDEVRAEMTRLRGELDAEGALARWESTVDRTAPSWIAPTYAALRTERGTILTEDAARSIVASGPVPNVETWWLDITAPAEIRAIRMELGGRRASDAPSISDVSARIERADRRTRVTFESASRLDGTAIPEIVDGRTTTKIYVESPTTIVLVPAETITLGEGETLSLRIDQRQGWSGVFRDIRVLVASEPRATLTDELDAILATPRASRTAAQQSLLRDHVARVHAEPATRAIAQRLSALEARERELAATPSTRVMRDDDPERVTHVRLRGQFDALGDRVTCGLPEVLTIDDPDARVRDRLELARWIVGPTSPTTARVIASHYVQLFFGRGLVGTPDDFGTRGEPPSHPELLDWLAIELRDGGWDMRALVRAIVTSDTYRQSSRIRADLLARDPQNRLFWRGPRGRLDAEVIRDQALFASGLLVESIGGPSVRPYHPDGLYEERQDSFGELVTYRPDRRPEQNHRRSLYTFWRRGSLLPSMAIVDAPSRVTPVARRDVTSTPTQALALMNEPVMVEAARHLAERMRREAGDDPDAQIRLAFRLLTARTPRDEEVAVLRAAYDAELDAALSDPSILGVLAIGESGRDSAGDPAAHAARTLVARTILNLSETLSRE</sequence>
<dbReference type="AlphaFoldDB" id="A0A0F6W931"/>
<evidence type="ECO:0000256" key="2">
    <source>
        <dbReference type="ARBA" id="ARBA00022723"/>
    </source>
</evidence>
<evidence type="ECO:0000256" key="3">
    <source>
        <dbReference type="ARBA" id="ARBA00023004"/>
    </source>
</evidence>
<dbReference type="InterPro" id="IPR011429">
    <property type="entry name" value="Cyt_c_Planctomycete-type"/>
</dbReference>
<reference evidence="6 7" key="1">
    <citation type="submission" date="2015-03" db="EMBL/GenBank/DDBJ databases">
        <title>Genome assembly of Sandaracinus amylolyticus DSM 53668.</title>
        <authorList>
            <person name="Sharma G."/>
            <person name="Subramanian S."/>
        </authorList>
    </citation>
    <scope>NUCLEOTIDE SEQUENCE [LARGE SCALE GENOMIC DNA]</scope>
    <source>
        <strain evidence="6 7">DSM 53668</strain>
    </source>
</reference>
<dbReference type="GO" id="GO:0020037">
    <property type="term" value="F:heme binding"/>
    <property type="evidence" value="ECO:0007669"/>
    <property type="project" value="InterPro"/>
</dbReference>
<evidence type="ECO:0000259" key="5">
    <source>
        <dbReference type="PROSITE" id="PS51007"/>
    </source>
</evidence>
<protein>
    <recommendedName>
        <fullName evidence="5">Cytochrome c domain-containing protein</fullName>
    </recommendedName>
</protein>
<evidence type="ECO:0000256" key="4">
    <source>
        <dbReference type="PROSITE-ProRule" id="PRU00433"/>
    </source>
</evidence>
<name>A0A0F6W931_9BACT</name>
<dbReference type="Proteomes" id="UP000034883">
    <property type="component" value="Chromosome"/>
</dbReference>
<dbReference type="RefSeq" id="WP_053237550.1">
    <property type="nucleotide sequence ID" value="NZ_CP011125.1"/>
</dbReference>
<keyword evidence="1 4" id="KW-0349">Heme</keyword>
<feature type="domain" description="Cytochrome c" evidence="5">
    <location>
        <begin position="19"/>
        <end position="201"/>
    </location>
</feature>
<evidence type="ECO:0000313" key="7">
    <source>
        <dbReference type="Proteomes" id="UP000034883"/>
    </source>
</evidence>
<dbReference type="PANTHER" id="PTHR35889">
    <property type="entry name" value="CYCLOINULO-OLIGOSACCHARIDE FRUCTANOTRANSFERASE-RELATED"/>
    <property type="match status" value="1"/>
</dbReference>
<accession>A0A0F6W931</accession>
<dbReference type="Pfam" id="PF07583">
    <property type="entry name" value="PSCyt2"/>
    <property type="match status" value="1"/>
</dbReference>